<comment type="subcellular location">
    <subcellularLocation>
        <location evidence="1">Periplasm</location>
    </subcellularLocation>
</comment>
<feature type="binding site" description="covalent" evidence="8">
    <location>
        <position position="59"/>
    </location>
    <ligand>
        <name>heme c</name>
        <dbReference type="ChEBI" id="CHEBI:61717"/>
        <label>1</label>
    </ligand>
</feature>
<dbReference type="GO" id="GO:0042597">
    <property type="term" value="C:periplasmic space"/>
    <property type="evidence" value="ECO:0007669"/>
    <property type="project" value="UniProtKB-SubCell"/>
</dbReference>
<dbReference type="AlphaFoldDB" id="A0A480AWL3"/>
<evidence type="ECO:0000259" key="11">
    <source>
        <dbReference type="PROSITE" id="PS51007"/>
    </source>
</evidence>
<dbReference type="GO" id="GO:0005506">
    <property type="term" value="F:iron ion binding"/>
    <property type="evidence" value="ECO:0007669"/>
    <property type="project" value="InterPro"/>
</dbReference>
<evidence type="ECO:0000256" key="6">
    <source>
        <dbReference type="ARBA" id="ARBA00022982"/>
    </source>
</evidence>
<evidence type="ECO:0000313" key="12">
    <source>
        <dbReference type="EMBL" id="GCL64185.1"/>
    </source>
</evidence>
<proteinExistence type="predicted"/>
<dbReference type="PROSITE" id="PS51007">
    <property type="entry name" value="CYTC"/>
    <property type="match status" value="2"/>
</dbReference>
<dbReference type="OrthoDB" id="9773456at2"/>
<protein>
    <submittedName>
        <fullName evidence="12">Cytochrome c</fullName>
    </submittedName>
</protein>
<dbReference type="PANTHER" id="PTHR33751">
    <property type="entry name" value="CBB3-TYPE CYTOCHROME C OXIDASE SUBUNIT FIXP"/>
    <property type="match status" value="1"/>
</dbReference>
<dbReference type="Gene3D" id="1.10.760.10">
    <property type="entry name" value="Cytochrome c-like domain"/>
    <property type="match status" value="2"/>
</dbReference>
<feature type="binding site" description="covalent" evidence="8">
    <location>
        <position position="153"/>
    </location>
    <ligand>
        <name>heme c</name>
        <dbReference type="ChEBI" id="CHEBI:61717"/>
        <label>2</label>
    </ligand>
</feature>
<dbReference type="PROSITE" id="PS51257">
    <property type="entry name" value="PROKAR_LIPOPROTEIN"/>
    <property type="match status" value="1"/>
</dbReference>
<feature type="binding site" description="axial binding residue" evidence="9">
    <location>
        <position position="197"/>
    </location>
    <ligand>
        <name>heme c</name>
        <dbReference type="ChEBI" id="CHEBI:61717"/>
        <label>2</label>
    </ligand>
    <ligandPart>
        <name>Fe</name>
        <dbReference type="ChEBI" id="CHEBI:18248"/>
    </ligandPart>
</feature>
<dbReference type="InterPro" id="IPR024167">
    <property type="entry name" value="Cytochrome_c4-like"/>
</dbReference>
<evidence type="ECO:0000256" key="10">
    <source>
        <dbReference type="SAM" id="SignalP"/>
    </source>
</evidence>
<feature type="binding site" description="axial binding residue" evidence="9">
    <location>
        <position position="60"/>
    </location>
    <ligand>
        <name>heme c</name>
        <dbReference type="ChEBI" id="CHEBI:61717"/>
        <label>1</label>
    </ligand>
    <ligandPart>
        <name>Fe</name>
        <dbReference type="ChEBI" id="CHEBI:18248"/>
    </ligandPart>
</feature>
<comment type="PTM">
    <text evidence="8">Binds 2 heme c groups covalently per subunit.</text>
</comment>
<dbReference type="PIRSF" id="PIRSF000005">
    <property type="entry name" value="Cytochrome_c4"/>
    <property type="match status" value="1"/>
</dbReference>
<keyword evidence="7 9" id="KW-0408">Iron</keyword>
<feature type="chain" id="PRO_5019837045" evidence="10">
    <location>
        <begin position="36"/>
        <end position="220"/>
    </location>
</feature>
<dbReference type="EMBL" id="BJCL01000008">
    <property type="protein sequence ID" value="GCL64185.1"/>
    <property type="molecule type" value="Genomic_DNA"/>
</dbReference>
<reference evidence="13" key="1">
    <citation type="submission" date="2019-03" db="EMBL/GenBank/DDBJ databases">
        <title>Aquabacterium pictum sp.nov., the first bacteriochlorophyll a-containing freshwater bacterium in the genus Aquabacterium of the class Betaproteobacteria.</title>
        <authorList>
            <person name="Hirose S."/>
            <person name="Tank M."/>
            <person name="Hara E."/>
            <person name="Tamaki H."/>
            <person name="Takaichi S."/>
            <person name="Haruta S."/>
            <person name="Hanada S."/>
        </authorList>
    </citation>
    <scope>NUCLEOTIDE SEQUENCE [LARGE SCALE GENOMIC DNA]</scope>
    <source>
        <strain evidence="13">W35</strain>
    </source>
</reference>
<evidence type="ECO:0000256" key="3">
    <source>
        <dbReference type="ARBA" id="ARBA00022617"/>
    </source>
</evidence>
<dbReference type="GO" id="GO:0020037">
    <property type="term" value="F:heme binding"/>
    <property type="evidence" value="ECO:0007669"/>
    <property type="project" value="InterPro"/>
</dbReference>
<keyword evidence="6" id="KW-0249">Electron transport</keyword>
<dbReference type="InterPro" id="IPR009056">
    <property type="entry name" value="Cyt_c-like_dom"/>
</dbReference>
<keyword evidence="4 9" id="KW-0479">Metal-binding</keyword>
<dbReference type="InterPro" id="IPR036909">
    <property type="entry name" value="Cyt_c-like_dom_sf"/>
</dbReference>
<evidence type="ECO:0000256" key="4">
    <source>
        <dbReference type="ARBA" id="ARBA00022723"/>
    </source>
</evidence>
<comment type="caution">
    <text evidence="12">The sequence shown here is derived from an EMBL/GenBank/DDBJ whole genome shotgun (WGS) entry which is preliminary data.</text>
</comment>
<feature type="signal peptide" evidence="10">
    <location>
        <begin position="1"/>
        <end position="35"/>
    </location>
</feature>
<dbReference type="RefSeq" id="WP_137733908.1">
    <property type="nucleotide sequence ID" value="NZ_BJCL01000008.1"/>
</dbReference>
<evidence type="ECO:0000256" key="1">
    <source>
        <dbReference type="ARBA" id="ARBA00004418"/>
    </source>
</evidence>
<evidence type="ECO:0000256" key="2">
    <source>
        <dbReference type="ARBA" id="ARBA00022448"/>
    </source>
</evidence>
<feature type="domain" description="Cytochrome c" evidence="11">
    <location>
        <begin position="44"/>
        <end position="122"/>
    </location>
</feature>
<dbReference type="InterPro" id="IPR050597">
    <property type="entry name" value="Cytochrome_c_Oxidase_Subunit"/>
</dbReference>
<feature type="domain" description="Cytochrome c" evidence="11">
    <location>
        <begin position="132"/>
        <end position="220"/>
    </location>
</feature>
<dbReference type="Pfam" id="PF00034">
    <property type="entry name" value="Cytochrom_C"/>
    <property type="match status" value="2"/>
</dbReference>
<feature type="binding site" description="covalent" evidence="8">
    <location>
        <position position="156"/>
    </location>
    <ligand>
        <name>heme c</name>
        <dbReference type="ChEBI" id="CHEBI:61717"/>
        <label>2</label>
    </ligand>
</feature>
<keyword evidence="10" id="KW-0732">Signal</keyword>
<feature type="binding site" description="axial binding residue" evidence="9">
    <location>
        <position position="157"/>
    </location>
    <ligand>
        <name>heme c</name>
        <dbReference type="ChEBI" id="CHEBI:61717"/>
        <label>2</label>
    </ligand>
    <ligandPart>
        <name>Fe</name>
        <dbReference type="ChEBI" id="CHEBI:18248"/>
    </ligandPart>
</feature>
<dbReference type="PANTHER" id="PTHR33751:SF9">
    <property type="entry name" value="CYTOCHROME C4"/>
    <property type="match status" value="1"/>
</dbReference>
<dbReference type="GO" id="GO:0009055">
    <property type="term" value="F:electron transfer activity"/>
    <property type="evidence" value="ECO:0007669"/>
    <property type="project" value="InterPro"/>
</dbReference>
<keyword evidence="5" id="KW-0574">Periplasm</keyword>
<feature type="binding site" description="axial binding residue" evidence="9">
    <location>
        <position position="99"/>
    </location>
    <ligand>
        <name>heme c</name>
        <dbReference type="ChEBI" id="CHEBI:61717"/>
        <label>1</label>
    </ligand>
    <ligandPart>
        <name>Fe</name>
        <dbReference type="ChEBI" id="CHEBI:18248"/>
    </ligandPart>
</feature>
<name>A0A480AWL3_9BURK</name>
<organism evidence="12 13">
    <name type="scientific">Pseudaquabacterium pictum</name>
    <dbReference type="NCBI Taxonomy" id="2315236"/>
    <lineage>
        <taxon>Bacteria</taxon>
        <taxon>Pseudomonadati</taxon>
        <taxon>Pseudomonadota</taxon>
        <taxon>Betaproteobacteria</taxon>
        <taxon>Burkholderiales</taxon>
        <taxon>Sphaerotilaceae</taxon>
        <taxon>Pseudaquabacterium</taxon>
    </lineage>
</organism>
<evidence type="ECO:0000256" key="5">
    <source>
        <dbReference type="ARBA" id="ARBA00022764"/>
    </source>
</evidence>
<keyword evidence="3 8" id="KW-0349">Heme</keyword>
<evidence type="ECO:0000313" key="13">
    <source>
        <dbReference type="Proteomes" id="UP000301751"/>
    </source>
</evidence>
<evidence type="ECO:0000256" key="9">
    <source>
        <dbReference type="PIRSR" id="PIRSR000005-2"/>
    </source>
</evidence>
<evidence type="ECO:0000256" key="7">
    <source>
        <dbReference type="ARBA" id="ARBA00023004"/>
    </source>
</evidence>
<keyword evidence="13" id="KW-1185">Reference proteome</keyword>
<dbReference type="SUPFAM" id="SSF46626">
    <property type="entry name" value="Cytochrome c"/>
    <property type="match status" value="2"/>
</dbReference>
<feature type="binding site" description="covalent" evidence="8">
    <location>
        <position position="56"/>
    </location>
    <ligand>
        <name>heme c</name>
        <dbReference type="ChEBI" id="CHEBI:61717"/>
        <label>1</label>
    </ligand>
</feature>
<accession>A0A480AWL3</accession>
<keyword evidence="2" id="KW-0813">Transport</keyword>
<gene>
    <name evidence="12" type="ORF">AQPW35_32660</name>
</gene>
<sequence>MKSLLVKSLHTLAAHAATAAAAVALTAACALPAAAAGAAAPPKVDLAKGQEKAAACMACHTADGTRGLPANPILQAQHAEYIVKQLTEFKSGKRANAIMAGMAAALTPEDMANIAAFYNSKKPVTGAARNKDTVALGEKIYRGGIPGKQVPACAGCHAPSGAGMPAQYPRMGGQHAEYTEAQLVAFRSGARGNSAQMMAIAARMSDKEIKAVSDYIAGLR</sequence>
<dbReference type="Proteomes" id="UP000301751">
    <property type="component" value="Unassembled WGS sequence"/>
</dbReference>
<evidence type="ECO:0000256" key="8">
    <source>
        <dbReference type="PIRSR" id="PIRSR000005-1"/>
    </source>
</evidence>